<reference evidence="1 2" key="1">
    <citation type="submission" date="2020-10" db="EMBL/GenBank/DDBJ databases">
        <title>Connecting structure to function with the recovery of over 1000 high-quality activated sludge metagenome-assembled genomes encoding full-length rRNA genes using long-read sequencing.</title>
        <authorList>
            <person name="Singleton C.M."/>
            <person name="Petriglieri F."/>
            <person name="Kristensen J.M."/>
            <person name="Kirkegaard R.H."/>
            <person name="Michaelsen T.Y."/>
            <person name="Andersen M.H."/>
            <person name="Karst S.M."/>
            <person name="Dueholm M.S."/>
            <person name="Nielsen P.H."/>
            <person name="Albertsen M."/>
        </authorList>
    </citation>
    <scope>NUCLEOTIDE SEQUENCE [LARGE SCALE GENOMIC DNA]</scope>
    <source>
        <strain evidence="1">AalE_18-Q3-R2-46_BAT3C.188</strain>
    </source>
</reference>
<proteinExistence type="predicted"/>
<dbReference type="AlphaFoldDB" id="A0A934X6N1"/>
<gene>
    <name evidence="1" type="ORF">IPF40_14620</name>
</gene>
<protein>
    <submittedName>
        <fullName evidence="1">SRPBCC family protein</fullName>
    </submittedName>
</protein>
<organism evidence="1 2">
    <name type="scientific">Candidatus Phosphoribacter hodrii</name>
    <dbReference type="NCBI Taxonomy" id="2953743"/>
    <lineage>
        <taxon>Bacteria</taxon>
        <taxon>Bacillati</taxon>
        <taxon>Actinomycetota</taxon>
        <taxon>Actinomycetes</taxon>
        <taxon>Micrococcales</taxon>
        <taxon>Dermatophilaceae</taxon>
        <taxon>Candidatus Phosphoribacter</taxon>
    </lineage>
</organism>
<dbReference type="InterPro" id="IPR023393">
    <property type="entry name" value="START-like_dom_sf"/>
</dbReference>
<name>A0A934X6N1_9MICO</name>
<dbReference type="EMBL" id="JADIXZ010000008">
    <property type="protein sequence ID" value="MBK6302206.1"/>
    <property type="molecule type" value="Genomic_DNA"/>
</dbReference>
<accession>A0A934X6N1</accession>
<dbReference type="Proteomes" id="UP000718281">
    <property type="component" value="Unassembled WGS sequence"/>
</dbReference>
<dbReference type="Pfam" id="PF10604">
    <property type="entry name" value="Polyketide_cyc2"/>
    <property type="match status" value="1"/>
</dbReference>
<sequence length="162" mass="17644">MTSPRDVVTVQRLIPAPASAIFALLADPSRHPEIDGSGTVLHPSSPGSRHLGLGDTFGMSMKLGVPYSTRNVVIEFEEDRRIAWQTLAAAPIDKVLTGRVWRYELQPVDGGTIVRETWDISREATLSRPIVRRLMGAQTRINMARTLERIESAVAGTGLGSA</sequence>
<dbReference type="SUPFAM" id="SSF55961">
    <property type="entry name" value="Bet v1-like"/>
    <property type="match status" value="1"/>
</dbReference>
<comment type="caution">
    <text evidence="1">The sequence shown here is derived from an EMBL/GenBank/DDBJ whole genome shotgun (WGS) entry which is preliminary data.</text>
</comment>
<evidence type="ECO:0000313" key="1">
    <source>
        <dbReference type="EMBL" id="MBK6302206.1"/>
    </source>
</evidence>
<dbReference type="InterPro" id="IPR019587">
    <property type="entry name" value="Polyketide_cyclase/dehydratase"/>
</dbReference>
<dbReference type="Gene3D" id="3.30.530.20">
    <property type="match status" value="1"/>
</dbReference>
<evidence type="ECO:0000313" key="2">
    <source>
        <dbReference type="Proteomes" id="UP000718281"/>
    </source>
</evidence>